<evidence type="ECO:0000256" key="2">
    <source>
        <dbReference type="ARBA" id="ARBA00023242"/>
    </source>
</evidence>
<evidence type="ECO:0000256" key="1">
    <source>
        <dbReference type="ARBA" id="ARBA00004604"/>
    </source>
</evidence>
<feature type="region of interest" description="Disordered" evidence="3">
    <location>
        <begin position="721"/>
        <end position="749"/>
    </location>
</feature>
<feature type="region of interest" description="Disordered" evidence="3">
    <location>
        <begin position="681"/>
        <end position="700"/>
    </location>
</feature>
<feature type="region of interest" description="Disordered" evidence="3">
    <location>
        <begin position="485"/>
        <end position="659"/>
    </location>
</feature>
<dbReference type="Pfam" id="PF08698">
    <property type="entry name" value="Fcf2"/>
    <property type="match status" value="1"/>
</dbReference>
<dbReference type="InterPro" id="IPR039883">
    <property type="entry name" value="Fcf2/DNTTIP2"/>
</dbReference>
<dbReference type="InterPro" id="IPR014810">
    <property type="entry name" value="Fcf2_C"/>
</dbReference>
<feature type="domain" description="Fcf2 pre-rRNA processing C-terminal" evidence="4">
    <location>
        <begin position="740"/>
        <end position="833"/>
    </location>
</feature>
<dbReference type="AlphaFoldDB" id="A0A6I8RNX7"/>
<dbReference type="PANTHER" id="PTHR21686">
    <property type="entry name" value="DEOXYNUCLEOTIDYLTRANSFERASE TERMINAL-INTERACTING PROTEIN 2"/>
    <property type="match status" value="1"/>
</dbReference>
<feature type="compositionally biased region" description="Low complexity" evidence="3">
    <location>
        <begin position="94"/>
        <end position="119"/>
    </location>
</feature>
<feature type="compositionally biased region" description="Basic and acidic residues" evidence="3">
    <location>
        <begin position="517"/>
        <end position="526"/>
    </location>
</feature>
<feature type="compositionally biased region" description="Acidic residues" evidence="3">
    <location>
        <begin position="546"/>
        <end position="574"/>
    </location>
</feature>
<evidence type="ECO:0000256" key="3">
    <source>
        <dbReference type="SAM" id="MobiDB-lite"/>
    </source>
</evidence>
<feature type="compositionally biased region" description="Basic and acidic residues" evidence="3">
    <location>
        <begin position="254"/>
        <end position="265"/>
    </location>
</feature>
<feature type="compositionally biased region" description="Acidic residues" evidence="3">
    <location>
        <begin position="44"/>
        <end position="56"/>
    </location>
</feature>
<organism evidence="5">
    <name type="scientific">Xenopus tropicalis</name>
    <name type="common">Western clawed frog</name>
    <name type="synonym">Silurana tropicalis</name>
    <dbReference type="NCBI Taxonomy" id="8364"/>
    <lineage>
        <taxon>Eukaryota</taxon>
        <taxon>Metazoa</taxon>
        <taxon>Chordata</taxon>
        <taxon>Craniata</taxon>
        <taxon>Vertebrata</taxon>
        <taxon>Euteleostomi</taxon>
        <taxon>Amphibia</taxon>
        <taxon>Batrachia</taxon>
        <taxon>Anura</taxon>
        <taxon>Pipoidea</taxon>
        <taxon>Pipidae</taxon>
        <taxon>Xenopodinae</taxon>
        <taxon>Xenopus</taxon>
        <taxon>Silurana</taxon>
    </lineage>
</organism>
<feature type="compositionally biased region" description="Basic and acidic residues" evidence="3">
    <location>
        <begin position="364"/>
        <end position="397"/>
    </location>
</feature>
<feature type="region of interest" description="Disordered" evidence="3">
    <location>
        <begin position="1"/>
        <end position="122"/>
    </location>
</feature>
<feature type="compositionally biased region" description="Acidic residues" evidence="3">
    <location>
        <begin position="625"/>
        <end position="649"/>
    </location>
</feature>
<reference evidence="5" key="1">
    <citation type="journal article" date="2010" name="Science">
        <title>The genome of the Western clawed frog Xenopus tropicalis.</title>
        <authorList>
            <person name="Hellsten U."/>
            <person name="Harland R.M."/>
            <person name="Gilchrist M.J."/>
            <person name="Hendrix D."/>
            <person name="Jurka J."/>
            <person name="Kapitonov V."/>
            <person name="Ovcharenko I."/>
            <person name="Putnam N.H."/>
            <person name="Shu S."/>
            <person name="Taher L."/>
            <person name="Blitz I.L."/>
            <person name="Blumberg B."/>
            <person name="Dichmann D.S."/>
            <person name="Dubchak I."/>
            <person name="Amaya E."/>
            <person name="Detter J.C."/>
            <person name="Fletcher R."/>
            <person name="Gerhard D.S."/>
            <person name="Goodstein D."/>
            <person name="Graves T."/>
            <person name="Grigoriev I.V."/>
            <person name="Grimwood J."/>
            <person name="Kawashima T."/>
            <person name="Lindquist E."/>
            <person name="Lucas S.M."/>
            <person name="Mead P.E."/>
            <person name="Mitros T."/>
            <person name="Ogino H."/>
            <person name="Ohta Y."/>
            <person name="Poliakov A.V."/>
            <person name="Pollet N."/>
            <person name="Robert J."/>
            <person name="Salamov A."/>
            <person name="Sater A.K."/>
            <person name="Schmutz J."/>
            <person name="Terry A."/>
            <person name="Vize P.D."/>
            <person name="Warren W.C."/>
            <person name="Wells D."/>
            <person name="Wills A."/>
            <person name="Wilson R.K."/>
            <person name="Zimmerman L.B."/>
            <person name="Zorn A.M."/>
            <person name="Grainger R."/>
            <person name="Grammer T."/>
            <person name="Khokha M.K."/>
            <person name="Richardson P.M."/>
            <person name="Rokhsar D.S."/>
        </authorList>
    </citation>
    <scope>NUCLEOTIDE SEQUENCE [LARGE SCALE GENOMIC DNA]</scope>
    <source>
        <strain evidence="5">Nigerian</strain>
    </source>
</reference>
<feature type="region of interest" description="Disordered" evidence="3">
    <location>
        <begin position="308"/>
        <end position="411"/>
    </location>
</feature>
<feature type="region of interest" description="Disordered" evidence="3">
    <location>
        <begin position="180"/>
        <end position="274"/>
    </location>
</feature>
<comment type="subcellular location">
    <subcellularLocation>
        <location evidence="1">Nucleus</location>
        <location evidence="1">Nucleolus</location>
    </subcellularLocation>
</comment>
<name>A0A6I8RNX7_XENTR</name>
<keyword evidence="2" id="KW-0539">Nucleus</keyword>
<feature type="compositionally biased region" description="Polar residues" evidence="3">
    <location>
        <begin position="488"/>
        <end position="502"/>
    </location>
</feature>
<protein>
    <recommendedName>
        <fullName evidence="4">Fcf2 pre-rRNA processing C-terminal domain-containing protein</fullName>
    </recommendedName>
</protein>
<accession>A0A6I8RNX7</accession>
<proteinExistence type="predicted"/>
<sequence length="858" mass="96262">MVATRRGTRVGPEEGEATGADSGQAENVGMTEANTQSQKRMEPQSEEQLESGIEDQDVSKAHKSTPQTVTRSRRRSGQSDGEVSEADSTSSSHSLRMTRSRQSLTRLTDSSRTMRSSRSIVVTDPILELKEDVELSEAESFCSSVSARDTRRRSTRLKTSVSQTLAEGPAVIEISDSESNCSSASGVMSRRTRSSRIQARQVKCPPPPPAQIEEVSDAESCSSGISENPVARRIRQGMRSTTQQGDDGISVETPTKENPKLESPKKQRNSRSGVVPVVLERSAFEAEENIFSPRRSLRTRQREYVYISNEGVDATASSTIPEVLPSSIRDSQEPLDMPNVEQDSASVSNEVIDLEQEETSSTNKEPKKQSCELMDLEKGSKQPSRTNKETDDLSEERIDLEEEPEEPSKELAKVTEELINLEEEPAEPSKELANVAKELIDLEEEPAEPSKELANVTEELIDIEEEPAELSKELANVTEELMDLEQEAVNSNNTSKSLTSPLMSDRVDIDSQVLEGPSHKLNRESPGKGSGSSNSQSSRPNIDLYLDSDESEDSQDSDDAEVTTDDEEMEEETENAIGTRRSKERPLEDALDDGLFVIDTVPGLDPSKTYYMDHKKDAAKSGDEERGEEEESDDDFIDEDEEEEDEENDLLNRPNPALKLSSSIKTGLNIKDLGGLCINFDGEKPNPRPSLEKKMKKDHSKIEEVLKKSVITPDIEKKESIKPYKESANQLKKQRKEEREKTTGHGWFDMKAPEMTEDLKNDLKALKMRAAMDPKRFYKKNDRDGFPKYFQVGTVVDTPLDFYHSRIPKKQRKRTIVEELLADSEFRRYNKKKYREVMAEKAAIAEGKKKRKTKKFRK</sequence>
<dbReference type="Bgee" id="ENSXETG00000035460">
    <property type="expression patterns" value="Expressed in neurula embryo and 12 other cell types or tissues"/>
</dbReference>
<dbReference type="GO" id="GO:0005730">
    <property type="term" value="C:nucleolus"/>
    <property type="evidence" value="ECO:0007669"/>
    <property type="project" value="UniProtKB-SubCell"/>
</dbReference>
<dbReference type="Ensembl" id="ENSXETT00000074396">
    <property type="protein sequence ID" value="ENSXETP00000083106"/>
    <property type="gene ID" value="ENSXETG00000035460"/>
</dbReference>
<feature type="compositionally biased region" description="Polar residues" evidence="3">
    <location>
        <begin position="78"/>
        <end position="93"/>
    </location>
</feature>
<evidence type="ECO:0000313" key="5">
    <source>
        <dbReference type="Ensembl" id="ENSXETP00000083106"/>
    </source>
</evidence>
<reference evidence="5" key="2">
    <citation type="submission" date="2020-05" db="UniProtKB">
        <authorList>
            <consortium name="Ensembl"/>
        </authorList>
    </citation>
    <scope>IDENTIFICATION</scope>
</reference>
<dbReference type="PANTHER" id="PTHR21686:SF12">
    <property type="entry name" value="DEOXYNUCLEOTIDYLTRANSFERASE TERMINAL-INTERACTING PROTEIN 2"/>
    <property type="match status" value="1"/>
</dbReference>
<feature type="compositionally biased region" description="Basic and acidic residues" evidence="3">
    <location>
        <begin position="611"/>
        <end position="624"/>
    </location>
</feature>
<evidence type="ECO:0000259" key="4">
    <source>
        <dbReference type="Pfam" id="PF08698"/>
    </source>
</evidence>
<dbReference type="GeneTree" id="ENSGT00510000048142"/>
<dbReference type="InParanoid" id="A0A6I8RNX7"/>